<protein>
    <submittedName>
        <fullName evidence="1">Uncharacterized protein</fullName>
    </submittedName>
</protein>
<keyword evidence="2" id="KW-1185">Reference proteome</keyword>
<reference evidence="1" key="1">
    <citation type="submission" date="2023-04" db="EMBL/GenBank/DDBJ databases">
        <title>Draft Genome sequencing of Naganishia species isolated from polar environments using Oxford Nanopore Technology.</title>
        <authorList>
            <person name="Leo P."/>
            <person name="Venkateswaran K."/>
        </authorList>
    </citation>
    <scope>NUCLEOTIDE SEQUENCE</scope>
    <source>
        <strain evidence="1">MNA-CCFEE 5262</strain>
    </source>
</reference>
<proteinExistence type="predicted"/>
<evidence type="ECO:0000313" key="1">
    <source>
        <dbReference type="EMBL" id="KAJ9102079.1"/>
    </source>
</evidence>
<sequence>MSNTIVQPVERSNKIYGGVIFDESNYSQWLNSIYKAIKWNKLARWSIPLEPGGDRVQKEKPTGDADKIEEWEDHADQALVVINESLGERWWIIEDCKTPVEAFKLMHTTYSGATTNDATRLEARWVNERPRGDAFMEYIGTMSAIRDKLKIIKIERTEKDLCLRMMSPLGEYGEGHPLRKAWEWLDKVFTDDPDKIKLSHFKRFVLDATDKLEDYTAKRPTPTKRTTDYDHDNHSLVTIAKLADQLQRALATTTSNDGSLLGTKSEIALIPTSASTATIVIESMAAKVIKTTGMVEKRSRGQGRKAVTGRTGWKMIGVDEGVDEDRMYPM</sequence>
<organism evidence="1 2">
    <name type="scientific">Naganishia adeliensis</name>
    <dbReference type="NCBI Taxonomy" id="92952"/>
    <lineage>
        <taxon>Eukaryota</taxon>
        <taxon>Fungi</taxon>
        <taxon>Dikarya</taxon>
        <taxon>Basidiomycota</taxon>
        <taxon>Agaricomycotina</taxon>
        <taxon>Tremellomycetes</taxon>
        <taxon>Filobasidiales</taxon>
        <taxon>Filobasidiaceae</taxon>
        <taxon>Naganishia</taxon>
    </lineage>
</organism>
<name>A0ACC2VSI4_9TREE</name>
<dbReference type="Proteomes" id="UP001230649">
    <property type="component" value="Unassembled WGS sequence"/>
</dbReference>
<evidence type="ECO:0000313" key="2">
    <source>
        <dbReference type="Proteomes" id="UP001230649"/>
    </source>
</evidence>
<comment type="caution">
    <text evidence="1">The sequence shown here is derived from an EMBL/GenBank/DDBJ whole genome shotgun (WGS) entry which is preliminary data.</text>
</comment>
<gene>
    <name evidence="1" type="ORF">QFC20_005088</name>
</gene>
<dbReference type="EMBL" id="JASBWS010000066">
    <property type="protein sequence ID" value="KAJ9102079.1"/>
    <property type="molecule type" value="Genomic_DNA"/>
</dbReference>
<accession>A0ACC2VSI4</accession>